<dbReference type="KEGG" id="prel:PRELSG_0205700"/>
<dbReference type="OrthoDB" id="371183at2759"/>
<name>A0A1J1HCK3_PLARL</name>
<sequence length="233" mass="28692">MDEKIRLADIYELKQLFIKEYNEYIKLLKNIELYYQKLQLNWFKFHLFYEPNKNDDFPYYKQEKYKKKKKKSIRYCDYKSIEEDLKIIRQKEKQNNCYYFKTYRKSFILYSLKGVTNSVELYLNIKIESMNKLKKNALTDINNFCKEEKNKIIFLVILCEVKLNNLLISQKHTIDNNLNIKIIKNIIECCKKIIHEITKNLIPFFLLFNIFSSPNYFNYQFNYFFNFIESIEK</sequence>
<dbReference type="EMBL" id="LN835297">
    <property type="protein sequence ID" value="CRH03031.1"/>
    <property type="molecule type" value="Genomic_DNA"/>
</dbReference>
<dbReference type="GeneID" id="39734475"/>
<dbReference type="RefSeq" id="XP_028535518.1">
    <property type="nucleotide sequence ID" value="XM_028679839.1"/>
</dbReference>
<accession>A0A1J1HCK3</accession>
<evidence type="ECO:0000313" key="1">
    <source>
        <dbReference type="EMBL" id="CRH03031.1"/>
    </source>
</evidence>
<proteinExistence type="predicted"/>
<reference evidence="1 2" key="1">
    <citation type="submission" date="2015-04" db="EMBL/GenBank/DDBJ databases">
        <authorList>
            <consortium name="Pathogen Informatics"/>
        </authorList>
    </citation>
    <scope>NUCLEOTIDE SEQUENCE [LARGE SCALE GENOMIC DNA]</scope>
    <source>
        <strain evidence="1 2">SGS1</strain>
    </source>
</reference>
<gene>
    <name evidence="1" type="ORF">PRELSG_0205700</name>
</gene>
<keyword evidence="2" id="KW-1185">Reference proteome</keyword>
<dbReference type="Proteomes" id="UP000220158">
    <property type="component" value="Chromosome 2"/>
</dbReference>
<evidence type="ECO:0000313" key="2">
    <source>
        <dbReference type="Proteomes" id="UP000220158"/>
    </source>
</evidence>
<protein>
    <submittedName>
        <fullName evidence="1">Uncharacterized protein</fullName>
    </submittedName>
</protein>
<dbReference type="VEuPathDB" id="PlasmoDB:PRELSG_0205700"/>
<organism evidence="1 2">
    <name type="scientific">Plasmodium relictum</name>
    <dbReference type="NCBI Taxonomy" id="85471"/>
    <lineage>
        <taxon>Eukaryota</taxon>
        <taxon>Sar</taxon>
        <taxon>Alveolata</taxon>
        <taxon>Apicomplexa</taxon>
        <taxon>Aconoidasida</taxon>
        <taxon>Haemosporida</taxon>
        <taxon>Plasmodiidae</taxon>
        <taxon>Plasmodium</taxon>
        <taxon>Plasmodium (Haemamoeba)</taxon>
    </lineage>
</organism>
<dbReference type="AlphaFoldDB" id="A0A1J1HCK3"/>